<organism evidence="2 3">
    <name type="scientific">Mycobacterium lehmannii</name>
    <dbReference type="NCBI Taxonomy" id="2048550"/>
    <lineage>
        <taxon>Bacteria</taxon>
        <taxon>Bacillati</taxon>
        <taxon>Actinomycetota</taxon>
        <taxon>Actinomycetes</taxon>
        <taxon>Mycobacteriales</taxon>
        <taxon>Mycobacteriaceae</taxon>
        <taxon>Mycobacterium</taxon>
    </lineage>
</organism>
<feature type="transmembrane region" description="Helical" evidence="1">
    <location>
        <begin position="12"/>
        <end position="37"/>
    </location>
</feature>
<feature type="transmembrane region" description="Helical" evidence="1">
    <location>
        <begin position="98"/>
        <end position="124"/>
    </location>
</feature>
<gene>
    <name evidence="2" type="ORF">AU192_19865</name>
</gene>
<protein>
    <submittedName>
        <fullName evidence="2">Uncharacterized protein</fullName>
    </submittedName>
</protein>
<keyword evidence="1" id="KW-0472">Membrane</keyword>
<proteinExistence type="predicted"/>
<dbReference type="AlphaFoldDB" id="A0A124ENY4"/>
<dbReference type="EMBL" id="LQIR01000034">
    <property type="protein sequence ID" value="KUI12327.1"/>
    <property type="molecule type" value="Genomic_DNA"/>
</dbReference>
<dbReference type="RefSeq" id="WP_064398441.1">
    <property type="nucleotide sequence ID" value="NZ_LQIR01000034.1"/>
</dbReference>
<keyword evidence="1" id="KW-0812">Transmembrane</keyword>
<comment type="caution">
    <text evidence="2">The sequence shown here is derived from an EMBL/GenBank/DDBJ whole genome shotgun (WGS) entry which is preliminary data.</text>
</comment>
<dbReference type="Proteomes" id="UP000053707">
    <property type="component" value="Unassembled WGS sequence"/>
</dbReference>
<evidence type="ECO:0000313" key="3">
    <source>
        <dbReference type="Proteomes" id="UP000053707"/>
    </source>
</evidence>
<keyword evidence="1" id="KW-1133">Transmembrane helix</keyword>
<feature type="transmembrane region" description="Helical" evidence="1">
    <location>
        <begin position="57"/>
        <end position="78"/>
    </location>
</feature>
<reference evidence="2 3" key="1">
    <citation type="submission" date="2016-01" db="EMBL/GenBank/DDBJ databases">
        <authorList>
            <consortium name="TB Trials Study Group"/>
            <person name="Sutton G."/>
            <person name="Brinkac L."/>
            <person name="Sanka R."/>
            <person name="Adams M."/>
            <person name="Lau E.L."/>
            <person name="Macaden R."/>
            <person name="Grewal H.M.S."/>
        </authorList>
    </citation>
    <scope>NUCLEOTIDE SEQUENCE [LARGE SCALE GENOMIC DNA]</scope>
    <source>
        <strain evidence="2 3">IS-1744</strain>
    </source>
</reference>
<keyword evidence="3" id="KW-1185">Reference proteome</keyword>
<evidence type="ECO:0000313" key="2">
    <source>
        <dbReference type="EMBL" id="KUI12327.1"/>
    </source>
</evidence>
<name>A0A124ENY4_9MYCO</name>
<sequence>MAQQTSEPPVIGALWMWFAAIGGAAAWAVHLASSWGLTETSCLSGHSTILSHTLKSVVTLTTVIPGLVCLTALLAAWWMRRQTKRLDNSTDQAGRAYLVAGVALWSNMLFLAIIVFDGIALLVFPSCLM</sequence>
<evidence type="ECO:0000256" key="1">
    <source>
        <dbReference type="SAM" id="Phobius"/>
    </source>
</evidence>
<accession>A0A124ENY4</accession>